<evidence type="ECO:0000259" key="16">
    <source>
        <dbReference type="Pfam" id="PF03717"/>
    </source>
</evidence>
<keyword evidence="12" id="KW-0961">Cell wall biogenesis/degradation</keyword>
<dbReference type="SUPFAM" id="SSF56519">
    <property type="entry name" value="Penicillin binding protein dimerisation domain"/>
    <property type="match status" value="1"/>
</dbReference>
<reference evidence="18" key="1">
    <citation type="journal article" date="2019" name="Int. J. Syst. Evol. Microbiol.">
        <title>The Global Catalogue of Microorganisms (GCM) 10K type strain sequencing project: providing services to taxonomists for standard genome sequencing and annotation.</title>
        <authorList>
            <consortium name="The Broad Institute Genomics Platform"/>
            <consortium name="The Broad Institute Genome Sequencing Center for Infectious Disease"/>
            <person name="Wu L."/>
            <person name="Ma J."/>
        </authorList>
    </citation>
    <scope>NUCLEOTIDE SEQUENCE [LARGE SCALE GENOMIC DNA]</scope>
    <source>
        <strain evidence="18">JCM 15395</strain>
    </source>
</reference>
<dbReference type="PANTHER" id="PTHR30627">
    <property type="entry name" value="PEPTIDOGLYCAN D,D-TRANSPEPTIDASE"/>
    <property type="match status" value="1"/>
</dbReference>
<evidence type="ECO:0000256" key="3">
    <source>
        <dbReference type="ARBA" id="ARBA00004752"/>
    </source>
</evidence>
<evidence type="ECO:0000256" key="12">
    <source>
        <dbReference type="ARBA" id="ARBA00023316"/>
    </source>
</evidence>
<evidence type="ECO:0000256" key="9">
    <source>
        <dbReference type="ARBA" id="ARBA00022984"/>
    </source>
</evidence>
<accession>A0ABP3REV0</accession>
<proteinExistence type="inferred from homology"/>
<evidence type="ECO:0000256" key="11">
    <source>
        <dbReference type="ARBA" id="ARBA00023136"/>
    </source>
</evidence>
<feature type="domain" description="Penicillin-binding protein dimerisation" evidence="16">
    <location>
        <begin position="58"/>
        <end position="297"/>
    </location>
</feature>
<evidence type="ECO:0000256" key="7">
    <source>
        <dbReference type="ARBA" id="ARBA00022692"/>
    </source>
</evidence>
<evidence type="ECO:0000256" key="4">
    <source>
        <dbReference type="ARBA" id="ARBA00007171"/>
    </source>
</evidence>
<dbReference type="Proteomes" id="UP001500866">
    <property type="component" value="Unassembled WGS sequence"/>
</dbReference>
<keyword evidence="8" id="KW-0133">Cell shape</keyword>
<comment type="catalytic activity">
    <reaction evidence="13">
        <text>Preferential cleavage: (Ac)2-L-Lys-D-Ala-|-D-Ala. Also transpeptidation of peptidyl-alanyl moieties that are N-acyl substituents of D-alanine.</text>
        <dbReference type="EC" id="3.4.16.4"/>
    </reaction>
</comment>
<dbReference type="InterPro" id="IPR012338">
    <property type="entry name" value="Beta-lactam/transpept-like"/>
</dbReference>
<keyword evidence="10 14" id="KW-1133">Transmembrane helix</keyword>
<evidence type="ECO:0000313" key="18">
    <source>
        <dbReference type="Proteomes" id="UP001500866"/>
    </source>
</evidence>
<name>A0ABP3REV0_9BACI</name>
<keyword evidence="9" id="KW-0573">Peptidoglycan synthesis</keyword>
<evidence type="ECO:0000256" key="2">
    <source>
        <dbReference type="ARBA" id="ARBA00004236"/>
    </source>
</evidence>
<protein>
    <recommendedName>
        <fullName evidence="5">serine-type D-Ala-D-Ala carboxypeptidase</fullName>
        <ecNumber evidence="5">3.4.16.4</ecNumber>
    </recommendedName>
</protein>
<evidence type="ECO:0000256" key="14">
    <source>
        <dbReference type="SAM" id="Phobius"/>
    </source>
</evidence>
<keyword evidence="7 14" id="KW-0812">Transmembrane</keyword>
<dbReference type="SUPFAM" id="SSF56601">
    <property type="entry name" value="beta-lactamase/transpeptidase-like"/>
    <property type="match status" value="1"/>
</dbReference>
<comment type="subcellular location">
    <subcellularLocation>
        <location evidence="2">Cell membrane</location>
    </subcellularLocation>
    <subcellularLocation>
        <location evidence="1">Membrane</location>
        <topology evidence="1">Single-pass membrane protein</topology>
    </subcellularLocation>
</comment>
<evidence type="ECO:0000313" key="17">
    <source>
        <dbReference type="EMBL" id="GAA0607948.1"/>
    </source>
</evidence>
<dbReference type="Gene3D" id="1.10.10.1230">
    <property type="entry name" value="Penicillin-binding protein, N-terminal non-catalytic domain, head sub-domain"/>
    <property type="match status" value="1"/>
</dbReference>
<dbReference type="Pfam" id="PF00905">
    <property type="entry name" value="Transpeptidase"/>
    <property type="match status" value="1"/>
</dbReference>
<gene>
    <name evidence="17" type="ORF">GCM10009001_26620</name>
</gene>
<evidence type="ECO:0000256" key="13">
    <source>
        <dbReference type="ARBA" id="ARBA00034000"/>
    </source>
</evidence>
<evidence type="ECO:0000256" key="6">
    <source>
        <dbReference type="ARBA" id="ARBA00022475"/>
    </source>
</evidence>
<feature type="domain" description="Penicillin-binding protein transpeptidase" evidence="15">
    <location>
        <begin position="347"/>
        <end position="673"/>
    </location>
</feature>
<comment type="caution">
    <text evidence="17">The sequence shown here is derived from an EMBL/GenBank/DDBJ whole genome shotgun (WGS) entry which is preliminary data.</text>
</comment>
<dbReference type="InterPro" id="IPR001460">
    <property type="entry name" value="PCN-bd_Tpept"/>
</dbReference>
<comment type="pathway">
    <text evidence="3">Cell wall biogenesis; peptidoglycan biosynthesis.</text>
</comment>
<sequence length="681" mass="76898">MNKKNKSKMQLPFRLNILFFIVFLLFSILIIQLGVVQILNGEEYQQEINETDQEYTQLPVPRGKIYDRNHQLLAGNESVYTITYTPAKGVTAEERLKLAEKLSHYISMPHEDGDYDLSERNKKEYWYLKHTDKAEKRLSDKEKEKMDNGEAYNTILERIKKKEMGDFTKKQREIMAIKKQLDQAMTLTPHVVKNEHVTAEEYSKIAEHLGSLPGINATVGWRRVKPYDETLSGIIGSLSSQKQGIPRDKKEYYTALGYKLNDRVGTSGLEQQYERVLRGRKTKIEYTTNSNGEVIDSEVAVKGKRGKDLVLTIDTKLQKKVNKIIRQEFDNALQSNPYLNRFMDEVYAVVMNPQTGGLLAVTGQRYDQEENKFRNIGVKAMYASFEPGSSVKGATVLSGYESGVINIGTTFLDRPIKIAGTPEKSSYAALGSVNDLDALRLSSNVYMFYIAMRMGGDFHYNRNQSLNYDPDAFREIRNYFSQFGLGVPTQVDFPSESDGYEGPDPKAGNLLDFAIGQYDTYTTLQLAQYVSTIANDGYRVKPHFLKSVHTPVPHEQELGPVDKSVETEVLNKITMDEKYIERVQEGFRQVYQETGGTAAGAFASKPYTAAGKTGTAENDIYKDGEKVLDAENHILVGYAPADDPQVAFAVMVPKMGVSTSQPEVSKNIGERILDTYFQVNE</sequence>
<evidence type="ECO:0000256" key="5">
    <source>
        <dbReference type="ARBA" id="ARBA00012448"/>
    </source>
</evidence>
<dbReference type="Pfam" id="PF03717">
    <property type="entry name" value="PBP_dimer"/>
    <property type="match status" value="1"/>
</dbReference>
<dbReference type="EMBL" id="BAAADS010000018">
    <property type="protein sequence ID" value="GAA0607948.1"/>
    <property type="molecule type" value="Genomic_DNA"/>
</dbReference>
<dbReference type="Gene3D" id="3.40.710.10">
    <property type="entry name" value="DD-peptidase/beta-lactamase superfamily"/>
    <property type="match status" value="1"/>
</dbReference>
<keyword evidence="18" id="KW-1185">Reference proteome</keyword>
<dbReference type="EC" id="3.4.16.4" evidence="5"/>
<dbReference type="PANTHER" id="PTHR30627:SF2">
    <property type="entry name" value="PEPTIDOGLYCAN D,D-TRANSPEPTIDASE MRDA"/>
    <property type="match status" value="1"/>
</dbReference>
<evidence type="ECO:0000256" key="10">
    <source>
        <dbReference type="ARBA" id="ARBA00022989"/>
    </source>
</evidence>
<dbReference type="InterPro" id="IPR036138">
    <property type="entry name" value="PBP_dimer_sf"/>
</dbReference>
<evidence type="ECO:0000259" key="15">
    <source>
        <dbReference type="Pfam" id="PF00905"/>
    </source>
</evidence>
<feature type="transmembrane region" description="Helical" evidence="14">
    <location>
        <begin position="12"/>
        <end position="35"/>
    </location>
</feature>
<keyword evidence="6" id="KW-1003">Cell membrane</keyword>
<keyword evidence="11 14" id="KW-0472">Membrane</keyword>
<dbReference type="Gene3D" id="3.90.1310.10">
    <property type="entry name" value="Penicillin-binding protein 2a (Domain 2)"/>
    <property type="match status" value="1"/>
</dbReference>
<evidence type="ECO:0000256" key="8">
    <source>
        <dbReference type="ARBA" id="ARBA00022960"/>
    </source>
</evidence>
<evidence type="ECO:0000256" key="1">
    <source>
        <dbReference type="ARBA" id="ARBA00004167"/>
    </source>
</evidence>
<dbReference type="InterPro" id="IPR050515">
    <property type="entry name" value="Beta-lactam/transpept"/>
</dbReference>
<comment type="similarity">
    <text evidence="4">Belongs to the transpeptidase family.</text>
</comment>
<dbReference type="RefSeq" id="WP_343814011.1">
    <property type="nucleotide sequence ID" value="NZ_BAAADS010000018.1"/>
</dbReference>
<organism evidence="17 18">
    <name type="scientific">Virgibacillus siamensis</name>
    <dbReference type="NCBI Taxonomy" id="480071"/>
    <lineage>
        <taxon>Bacteria</taxon>
        <taxon>Bacillati</taxon>
        <taxon>Bacillota</taxon>
        <taxon>Bacilli</taxon>
        <taxon>Bacillales</taxon>
        <taxon>Bacillaceae</taxon>
        <taxon>Virgibacillus</taxon>
    </lineage>
</organism>
<dbReference type="InterPro" id="IPR005311">
    <property type="entry name" value="PBP_dimer"/>
</dbReference>